<keyword evidence="4" id="KW-0813">Transport</keyword>
<dbReference type="Proteomes" id="UP000310158">
    <property type="component" value="Unassembled WGS sequence"/>
</dbReference>
<keyword evidence="6" id="KW-0333">Golgi apparatus</keyword>
<evidence type="ECO:0000256" key="7">
    <source>
        <dbReference type="ARBA" id="ARBA00023136"/>
    </source>
</evidence>
<evidence type="ECO:0000256" key="8">
    <source>
        <dbReference type="SAM" id="MobiDB-lite"/>
    </source>
</evidence>
<proteinExistence type="inferred from homology"/>
<dbReference type="OrthoDB" id="46189at2759"/>
<dbReference type="AlphaFoldDB" id="A0A4S4LNV9"/>
<evidence type="ECO:0000313" key="10">
    <source>
        <dbReference type="Proteomes" id="UP000310158"/>
    </source>
</evidence>
<organism evidence="9 10">
    <name type="scientific">Bondarzewia mesenterica</name>
    <dbReference type="NCBI Taxonomy" id="1095465"/>
    <lineage>
        <taxon>Eukaryota</taxon>
        <taxon>Fungi</taxon>
        <taxon>Dikarya</taxon>
        <taxon>Basidiomycota</taxon>
        <taxon>Agaricomycotina</taxon>
        <taxon>Agaricomycetes</taxon>
        <taxon>Russulales</taxon>
        <taxon>Bondarzewiaceae</taxon>
        <taxon>Bondarzewia</taxon>
    </lineage>
</organism>
<feature type="compositionally biased region" description="Polar residues" evidence="8">
    <location>
        <begin position="305"/>
        <end position="314"/>
    </location>
</feature>
<dbReference type="Pfam" id="PF08700">
    <property type="entry name" value="VPS51_Exo84_N"/>
    <property type="match status" value="1"/>
</dbReference>
<dbReference type="InterPro" id="IPR033370">
    <property type="entry name" value="COG1"/>
</dbReference>
<feature type="region of interest" description="Disordered" evidence="8">
    <location>
        <begin position="305"/>
        <end position="324"/>
    </location>
</feature>
<keyword evidence="5" id="KW-0653">Protein transport</keyword>
<name>A0A4S4LNV9_9AGAM</name>
<reference evidence="9 10" key="1">
    <citation type="submission" date="2019-02" db="EMBL/GenBank/DDBJ databases">
        <title>Genome sequencing of the rare red list fungi Bondarzewia mesenterica.</title>
        <authorList>
            <person name="Buettner E."/>
            <person name="Kellner H."/>
        </authorList>
    </citation>
    <scope>NUCLEOTIDE SEQUENCE [LARGE SCALE GENOMIC DNA]</scope>
    <source>
        <strain evidence="9 10">DSM 108281</strain>
    </source>
</reference>
<gene>
    <name evidence="9" type="ORF">EW146_g6653</name>
</gene>
<evidence type="ECO:0000256" key="3">
    <source>
        <dbReference type="ARBA" id="ARBA00020978"/>
    </source>
</evidence>
<evidence type="ECO:0000313" key="9">
    <source>
        <dbReference type="EMBL" id="THH13587.1"/>
    </source>
</evidence>
<comment type="similarity">
    <text evidence="2">Belongs to the COG1 family.</text>
</comment>
<dbReference type="GO" id="GO:0000139">
    <property type="term" value="C:Golgi membrane"/>
    <property type="evidence" value="ECO:0007669"/>
    <property type="project" value="UniProtKB-SubCell"/>
</dbReference>
<comment type="subcellular location">
    <subcellularLocation>
        <location evidence="1">Golgi apparatus membrane</location>
        <topology evidence="1">Peripheral membrane protein</topology>
    </subcellularLocation>
</comment>
<keyword evidence="7" id="KW-0472">Membrane</keyword>
<dbReference type="EMBL" id="SGPL01000342">
    <property type="protein sequence ID" value="THH13587.1"/>
    <property type="molecule type" value="Genomic_DNA"/>
</dbReference>
<dbReference type="GO" id="GO:0006891">
    <property type="term" value="P:intra-Golgi vesicle-mediated transport"/>
    <property type="evidence" value="ECO:0007669"/>
    <property type="project" value="InterPro"/>
</dbReference>
<sequence length="926" mass="102974">MARRPSTNSVSSSIASTSTLPQLANFKPLPLGASSLPGFKTPTSPWPPHSASLSAQPQQSATTNGIDPDELFTKYTVAEVKNVQLRLGADADAKQEELRLMVGERYRDLLQASTSIISIAQSSKRVLDALDDMRTSIPAAEEPHLLRRASMSGKDDSHLKTLQSLAAHLKLLLDTPEHLWRLIEKKKFLHAAWLFLLARVLHRVLVREDVEEGEENWKAHGIDEQFPLVQRQWDVVAQFRTQITHKATLSLREFSASVELYQDICSILLTLHLLESRPLTDTLTVFLFQRSKGLQASFSRTLKVPSNGQSSRLPNGSAHARPRKVVTREVRESIEAVLEIIAMTVGAARDIFRDEGFDRPSLMGRVLDFIQSESPTPNGSSLPPELQMSTQNLLGTLPSGSQHLVLPPSIRSYKPYIDLDSSSSSVSQAQLSDRLREWFHKAVHELQSAAEKWFLDLQTLREVWAIRTWVRNWINDSAHLEETEQTILKSAIDVLVGKQAAEIWRSALNDMEHAFRTKLDSASTALSECASESVIDASPAKHLFQAAPTPSLYEASLGSTSMLSSYQKYKSALQRQVAGRTPLLDGVLRVIENRAEALHKDLRAVRKDEGDSRKLTIQLNEAYRPDADRLCGAIVDILSFSMAKVEDESGRANASHSCRKQHLKLREETAVHIIVFFGRIANELSASDFLSNVSCGTDAGDEFQAKITALYELAVDRWRKYTVRSVVAKYRKTCLSLFTSGRARDSASLKQPGPSSSLMQALLSISASVRDLGPSKELSCGKSLAEATLKHFITSLLDGLHSQNVSIQLLWDLKFLRKLSELWGSEWREIAALLDHEITRLSQSEIIGDHLDDSLSEDILRTQLLLAPLLPPPLPPTDKPKNKDRKPSPLLQFGIPVVEQQVQPPMDLVKPGPRFGQLLVGSTAVR</sequence>
<dbReference type="PANTHER" id="PTHR31658:SF0">
    <property type="entry name" value="CONSERVED OLIGOMERIC GOLGI COMPLEX SUBUNIT 1"/>
    <property type="match status" value="1"/>
</dbReference>
<comment type="caution">
    <text evidence="9">The sequence shown here is derived from an EMBL/GenBank/DDBJ whole genome shotgun (WGS) entry which is preliminary data.</text>
</comment>
<feature type="region of interest" description="Disordered" evidence="8">
    <location>
        <begin position="34"/>
        <end position="65"/>
    </location>
</feature>
<evidence type="ECO:0000256" key="6">
    <source>
        <dbReference type="ARBA" id="ARBA00023034"/>
    </source>
</evidence>
<dbReference type="GO" id="GO:0017119">
    <property type="term" value="C:Golgi transport complex"/>
    <property type="evidence" value="ECO:0007669"/>
    <property type="project" value="InterPro"/>
</dbReference>
<accession>A0A4S4LNV9</accession>
<protein>
    <recommendedName>
        <fullName evidence="3">Conserved oligomeric Golgi complex subunit 1</fullName>
    </recommendedName>
</protein>
<evidence type="ECO:0000256" key="5">
    <source>
        <dbReference type="ARBA" id="ARBA00022927"/>
    </source>
</evidence>
<dbReference type="PANTHER" id="PTHR31658">
    <property type="entry name" value="CONSERVED OLIGOMERIC GOLGI COMPLEX SUBUNIT 1"/>
    <property type="match status" value="1"/>
</dbReference>
<evidence type="ECO:0000256" key="1">
    <source>
        <dbReference type="ARBA" id="ARBA00004395"/>
    </source>
</evidence>
<feature type="compositionally biased region" description="Low complexity" evidence="8">
    <location>
        <begin position="49"/>
        <end position="61"/>
    </location>
</feature>
<evidence type="ECO:0000256" key="2">
    <source>
        <dbReference type="ARBA" id="ARBA00006653"/>
    </source>
</evidence>
<keyword evidence="10" id="KW-1185">Reference proteome</keyword>
<evidence type="ECO:0000256" key="4">
    <source>
        <dbReference type="ARBA" id="ARBA00022448"/>
    </source>
</evidence>
<dbReference type="GO" id="GO:0015031">
    <property type="term" value="P:protein transport"/>
    <property type="evidence" value="ECO:0007669"/>
    <property type="project" value="UniProtKB-KW"/>
</dbReference>